<protein>
    <recommendedName>
        <fullName evidence="6 15">Anthranilate synthase component 1</fullName>
        <ecNumber evidence="5 15">4.1.3.27</ecNumber>
    </recommendedName>
</protein>
<comment type="subunit">
    <text evidence="4 15">Heterotetramer consisting of two non-identical subunits: a beta subunit (TrpG) and a large alpha subunit (TrpE).</text>
</comment>
<keyword evidence="8 15" id="KW-0479">Metal-binding</keyword>
<evidence type="ECO:0000256" key="9">
    <source>
        <dbReference type="ARBA" id="ARBA00022822"/>
    </source>
</evidence>
<feature type="domain" description="Anthranilate synthase component I N-terminal" evidence="18">
    <location>
        <begin position="29"/>
        <end position="174"/>
    </location>
</feature>
<comment type="pathway">
    <text evidence="2 15">Amino-acid biosynthesis; L-tryptophan biosynthesis; L-tryptophan from chorismate: step 1/5.</text>
</comment>
<keyword evidence="7 15" id="KW-0028">Amino-acid biosynthesis</keyword>
<comment type="similarity">
    <text evidence="3 15">Belongs to the anthranilate synthase component I family.</text>
</comment>
<evidence type="ECO:0000256" key="12">
    <source>
        <dbReference type="ARBA" id="ARBA00023239"/>
    </source>
</evidence>
<dbReference type="EC" id="4.1.3.27" evidence="5 15"/>
<dbReference type="InterPro" id="IPR005801">
    <property type="entry name" value="ADC_synthase"/>
</dbReference>
<evidence type="ECO:0000256" key="13">
    <source>
        <dbReference type="ARBA" id="ARBA00025634"/>
    </source>
</evidence>
<dbReference type="InterPro" id="IPR015890">
    <property type="entry name" value="Chorismate_C"/>
</dbReference>
<evidence type="ECO:0000256" key="7">
    <source>
        <dbReference type="ARBA" id="ARBA00022605"/>
    </source>
</evidence>
<evidence type="ECO:0000256" key="2">
    <source>
        <dbReference type="ARBA" id="ARBA00004873"/>
    </source>
</evidence>
<evidence type="ECO:0000256" key="3">
    <source>
        <dbReference type="ARBA" id="ARBA00009562"/>
    </source>
</evidence>
<keyword evidence="11 15" id="KW-0057">Aromatic amino acid biosynthesis</keyword>
<keyword evidence="20" id="KW-1185">Reference proteome</keyword>
<evidence type="ECO:0000256" key="11">
    <source>
        <dbReference type="ARBA" id="ARBA00023141"/>
    </source>
</evidence>
<dbReference type="GO" id="GO:0004049">
    <property type="term" value="F:anthranilate synthase activity"/>
    <property type="evidence" value="ECO:0007669"/>
    <property type="project" value="UniProtKB-EC"/>
</dbReference>
<dbReference type="NCBIfam" id="TIGR00564">
    <property type="entry name" value="trpE_most"/>
    <property type="match status" value="1"/>
</dbReference>
<dbReference type="RefSeq" id="WP_378776694.1">
    <property type="nucleotide sequence ID" value="NZ_JBHTMX010000197.1"/>
</dbReference>
<evidence type="ECO:0000256" key="5">
    <source>
        <dbReference type="ARBA" id="ARBA00012266"/>
    </source>
</evidence>
<dbReference type="InterPro" id="IPR006805">
    <property type="entry name" value="Anth_synth_I_N"/>
</dbReference>
<evidence type="ECO:0000256" key="16">
    <source>
        <dbReference type="SAM" id="MobiDB-lite"/>
    </source>
</evidence>
<dbReference type="Proteomes" id="UP001597171">
    <property type="component" value="Unassembled WGS sequence"/>
</dbReference>
<evidence type="ECO:0000256" key="15">
    <source>
        <dbReference type="RuleBase" id="RU364045"/>
    </source>
</evidence>
<comment type="catalytic activity">
    <reaction evidence="14 15">
        <text>chorismate + L-glutamine = anthranilate + pyruvate + L-glutamate + H(+)</text>
        <dbReference type="Rhea" id="RHEA:21732"/>
        <dbReference type="ChEBI" id="CHEBI:15361"/>
        <dbReference type="ChEBI" id="CHEBI:15378"/>
        <dbReference type="ChEBI" id="CHEBI:16567"/>
        <dbReference type="ChEBI" id="CHEBI:29748"/>
        <dbReference type="ChEBI" id="CHEBI:29985"/>
        <dbReference type="ChEBI" id="CHEBI:58359"/>
        <dbReference type="EC" id="4.1.3.27"/>
    </reaction>
</comment>
<dbReference type="EMBL" id="JBHTMX010000197">
    <property type="protein sequence ID" value="MFD1333278.1"/>
    <property type="molecule type" value="Genomic_DNA"/>
</dbReference>
<evidence type="ECO:0000256" key="10">
    <source>
        <dbReference type="ARBA" id="ARBA00022842"/>
    </source>
</evidence>
<feature type="domain" description="Chorismate-utilising enzyme C-terminal" evidence="17">
    <location>
        <begin position="231"/>
        <end position="483"/>
    </location>
</feature>
<dbReference type="Pfam" id="PF00425">
    <property type="entry name" value="Chorismate_bind"/>
    <property type="match status" value="1"/>
</dbReference>
<evidence type="ECO:0000256" key="4">
    <source>
        <dbReference type="ARBA" id="ARBA00011575"/>
    </source>
</evidence>
<evidence type="ECO:0000313" key="20">
    <source>
        <dbReference type="Proteomes" id="UP001597171"/>
    </source>
</evidence>
<sequence length="505" mass="54232">MLIQPPLEAFASAYDAGQAQVVSTTLVGDLETPVSAYLKLAEGRANAFLFESVEGGATRGRYSMIGLKPDLLWRSKGGAAEINQRAAADLEAFEPCSGRPLEALRALLAESRIEVAPGLPPMSAGVFGYLGYDMVREMEELPSPNPDALRVPDAILMRPTVMVVFDGVKDEITVVTPVRPEAGVTAAQAHARAVDRLTEIVEGLDRPAPREPATASGPEAGYALTSNTLPSEYEAMVLRAKEYIAAGDIFQVVLSQRFEAPFDLPAFALYRALRRTNPAPFLIHLDFGGFQIVGSSPEILVRARDGKVTIRPIAGTRPRGATPAQDRALSDELLADPKERAEHLMLLDLGRNDVGRVSEIGSVRVTDQFFLEYYSQVMHIVSNVEGRLKADADALDALVAGFPAGTVSGAPKVRAMEIIDELEKDKRGVYAGCVGYFGANGEMDTCIVLRTAVVKDGRIHVQAGAGVVADSNPASEQAECVNKAKALFRAAEEARRFANVGRRGQ</sequence>
<proteinExistence type="inferred from homology"/>
<name>A0ABW3ZAK0_9HYPH</name>
<evidence type="ECO:0000259" key="18">
    <source>
        <dbReference type="Pfam" id="PF04715"/>
    </source>
</evidence>
<feature type="region of interest" description="Disordered" evidence="16">
    <location>
        <begin position="204"/>
        <end position="223"/>
    </location>
</feature>
<evidence type="ECO:0000256" key="6">
    <source>
        <dbReference type="ARBA" id="ARBA00020653"/>
    </source>
</evidence>
<evidence type="ECO:0000256" key="14">
    <source>
        <dbReference type="ARBA" id="ARBA00047683"/>
    </source>
</evidence>
<dbReference type="InterPro" id="IPR005256">
    <property type="entry name" value="Anth_synth_I_PabB"/>
</dbReference>
<reference evidence="20" key="1">
    <citation type="journal article" date="2019" name="Int. J. Syst. Evol. Microbiol.">
        <title>The Global Catalogue of Microorganisms (GCM) 10K type strain sequencing project: providing services to taxonomists for standard genome sequencing and annotation.</title>
        <authorList>
            <consortium name="The Broad Institute Genomics Platform"/>
            <consortium name="The Broad Institute Genome Sequencing Center for Infectious Disease"/>
            <person name="Wu L."/>
            <person name="Ma J."/>
        </authorList>
    </citation>
    <scope>NUCLEOTIDE SEQUENCE [LARGE SCALE GENOMIC DNA]</scope>
    <source>
        <strain evidence="20">CCUG 61696</strain>
    </source>
</reference>
<keyword evidence="12 15" id="KW-0456">Lyase</keyword>
<dbReference type="Pfam" id="PF04715">
    <property type="entry name" value="Anth_synt_I_N"/>
    <property type="match status" value="1"/>
</dbReference>
<dbReference type="Gene3D" id="3.60.120.10">
    <property type="entry name" value="Anthranilate synthase"/>
    <property type="match status" value="1"/>
</dbReference>
<organism evidence="19 20">
    <name type="scientific">Methylopila musalis</name>
    <dbReference type="NCBI Taxonomy" id="1134781"/>
    <lineage>
        <taxon>Bacteria</taxon>
        <taxon>Pseudomonadati</taxon>
        <taxon>Pseudomonadota</taxon>
        <taxon>Alphaproteobacteria</taxon>
        <taxon>Hyphomicrobiales</taxon>
        <taxon>Methylopilaceae</taxon>
        <taxon>Methylopila</taxon>
    </lineage>
</organism>
<dbReference type="PANTHER" id="PTHR11236">
    <property type="entry name" value="AMINOBENZOATE/ANTHRANILATE SYNTHASE"/>
    <property type="match status" value="1"/>
</dbReference>
<comment type="caution">
    <text evidence="19">The sequence shown here is derived from an EMBL/GenBank/DDBJ whole genome shotgun (WGS) entry which is preliminary data.</text>
</comment>
<evidence type="ECO:0000313" key="19">
    <source>
        <dbReference type="EMBL" id="MFD1333278.1"/>
    </source>
</evidence>
<evidence type="ECO:0000259" key="17">
    <source>
        <dbReference type="Pfam" id="PF00425"/>
    </source>
</evidence>
<dbReference type="SUPFAM" id="SSF56322">
    <property type="entry name" value="ADC synthase"/>
    <property type="match status" value="1"/>
</dbReference>
<dbReference type="InterPro" id="IPR019999">
    <property type="entry name" value="Anth_synth_I-like"/>
</dbReference>
<comment type="function">
    <text evidence="13 15">Part of a heterotetrameric complex that catalyzes the two-step biosynthesis of anthranilate, an intermediate in the biosynthesis of L-tryptophan. In the first step, the glutamine-binding beta subunit (TrpG) of anthranilate synthase (AS) provides the glutamine amidotransferase activity which generates ammonia as a substrate that, along with chorismate, is used in the second step, catalyzed by the large alpha subunit of AS (TrpE) to produce anthranilate. In the absence of TrpG, TrpE can synthesize anthranilate directly from chorismate and high concentrations of ammonia.</text>
</comment>
<keyword evidence="9 15" id="KW-0822">Tryptophan biosynthesis</keyword>
<dbReference type="PANTHER" id="PTHR11236:SF48">
    <property type="entry name" value="ISOCHORISMATE SYNTHASE MENF"/>
    <property type="match status" value="1"/>
</dbReference>
<dbReference type="PRINTS" id="PR00095">
    <property type="entry name" value="ANTSNTHASEI"/>
</dbReference>
<comment type="cofactor">
    <cofactor evidence="1 15">
        <name>Mg(2+)</name>
        <dbReference type="ChEBI" id="CHEBI:18420"/>
    </cofactor>
</comment>
<gene>
    <name evidence="15 19" type="primary">trpE</name>
    <name evidence="19" type="ORF">ACFQ4O_14870</name>
</gene>
<accession>A0ABW3ZAK0</accession>
<keyword evidence="10 15" id="KW-0460">Magnesium</keyword>
<evidence type="ECO:0000256" key="8">
    <source>
        <dbReference type="ARBA" id="ARBA00022723"/>
    </source>
</evidence>
<evidence type="ECO:0000256" key="1">
    <source>
        <dbReference type="ARBA" id="ARBA00001946"/>
    </source>
</evidence>